<feature type="transmembrane region" description="Helical" evidence="1">
    <location>
        <begin position="171"/>
        <end position="188"/>
    </location>
</feature>
<feature type="transmembrane region" description="Helical" evidence="1">
    <location>
        <begin position="249"/>
        <end position="273"/>
    </location>
</feature>
<keyword evidence="1" id="KW-0472">Membrane</keyword>
<dbReference type="RefSeq" id="WP_092701151.1">
    <property type="nucleotide sequence ID" value="NZ_CAXIQL010000047.1"/>
</dbReference>
<dbReference type="AlphaFoldDB" id="A0A1H4EZB3"/>
<feature type="transmembrane region" description="Helical" evidence="1">
    <location>
        <begin position="208"/>
        <end position="228"/>
    </location>
</feature>
<dbReference type="NCBIfam" id="TIGR00843">
    <property type="entry name" value="benE"/>
    <property type="match status" value="1"/>
</dbReference>
<keyword evidence="1" id="KW-1133">Transmembrane helix</keyword>
<feature type="transmembrane region" description="Helical" evidence="1">
    <location>
        <begin position="351"/>
        <end position="384"/>
    </location>
</feature>
<keyword evidence="3" id="KW-1185">Reference proteome</keyword>
<dbReference type="GO" id="GO:0005886">
    <property type="term" value="C:plasma membrane"/>
    <property type="evidence" value="ECO:0007669"/>
    <property type="project" value="TreeGrafter"/>
</dbReference>
<accession>A0A1H4EZB3</accession>
<evidence type="ECO:0000313" key="3">
    <source>
        <dbReference type="Proteomes" id="UP000199002"/>
    </source>
</evidence>
<dbReference type="Proteomes" id="UP000199002">
    <property type="component" value="Unassembled WGS sequence"/>
</dbReference>
<dbReference type="PANTHER" id="PTHR30199:SF0">
    <property type="entry name" value="INNER MEMBRANE PROTEIN YDCO"/>
    <property type="match status" value="1"/>
</dbReference>
<dbReference type="GeneID" id="34234189"/>
<proteinExistence type="predicted"/>
<feature type="transmembrane region" description="Helical" evidence="1">
    <location>
        <begin position="145"/>
        <end position="164"/>
    </location>
</feature>
<name>A0A1H4EZB3_9BURK</name>
<dbReference type="PANTHER" id="PTHR30199">
    <property type="entry name" value="MFS FAMILY TRANSPORTER, PREDICTED SUBSTRATE BENZOATE"/>
    <property type="match status" value="1"/>
</dbReference>
<keyword evidence="1" id="KW-0812">Transmembrane</keyword>
<feature type="transmembrane region" description="Helical" evidence="1">
    <location>
        <begin position="293"/>
        <end position="315"/>
    </location>
</feature>
<dbReference type="EMBL" id="FNQJ01000044">
    <property type="protein sequence ID" value="SEA90373.1"/>
    <property type="molecule type" value="Genomic_DNA"/>
</dbReference>
<feature type="transmembrane region" description="Helical" evidence="1">
    <location>
        <begin position="97"/>
        <end position="116"/>
    </location>
</feature>
<evidence type="ECO:0000313" key="2">
    <source>
        <dbReference type="EMBL" id="SEA90373.1"/>
    </source>
</evidence>
<evidence type="ECO:0000256" key="1">
    <source>
        <dbReference type="SAM" id="Phobius"/>
    </source>
</evidence>
<protein>
    <submittedName>
        <fullName evidence="2">Benzoate membrane transport protein</fullName>
    </submittedName>
</protein>
<feature type="transmembrane region" description="Helical" evidence="1">
    <location>
        <begin position="72"/>
        <end position="91"/>
    </location>
</feature>
<feature type="transmembrane region" description="Helical" evidence="1">
    <location>
        <begin position="46"/>
        <end position="65"/>
    </location>
</feature>
<dbReference type="Pfam" id="PF03594">
    <property type="entry name" value="BenE"/>
    <property type="match status" value="1"/>
</dbReference>
<feature type="transmembrane region" description="Helical" evidence="1">
    <location>
        <begin position="123"/>
        <end position="139"/>
    </location>
</feature>
<feature type="transmembrane region" description="Helical" evidence="1">
    <location>
        <begin position="322"/>
        <end position="345"/>
    </location>
</feature>
<organism evidence="2 3">
    <name type="scientific">Acidovorax soli</name>
    <dbReference type="NCBI Taxonomy" id="592050"/>
    <lineage>
        <taxon>Bacteria</taxon>
        <taxon>Pseudomonadati</taxon>
        <taxon>Pseudomonadota</taxon>
        <taxon>Betaproteobacteria</taxon>
        <taxon>Burkholderiales</taxon>
        <taxon>Comamonadaceae</taxon>
        <taxon>Acidovorax</taxon>
    </lineage>
</organism>
<gene>
    <name evidence="2" type="ORF">SAMN05421875_14420</name>
</gene>
<dbReference type="GO" id="GO:0042925">
    <property type="term" value="F:benzoate transmembrane transporter activity"/>
    <property type="evidence" value="ECO:0007669"/>
    <property type="project" value="InterPro"/>
</dbReference>
<dbReference type="STRING" id="592050.SAMN05421875_14420"/>
<dbReference type="InterPro" id="IPR004711">
    <property type="entry name" value="Benzoate_Transporter"/>
</dbReference>
<sequence>MQFFKDLSLSAFTAGFVAVLVGFTSSVAIVFQAAQAFQATPAQITSWMWALGLGMGLCSLVPSLLLRKPVMVAWSTPGAAVLATAGLAGGFSMAEAVGAFMVCAVLITLAGVTRWFERAMSRIPMEIAAALLAGVLARFGMQAFAAAQTALPLVLLMLGTYLVVRRLLPRYAVVITLALAIGFVALRGEMSWSAIRLELAMPVFTAPQFTWSAAISLALPLFVVTMASQNLSGVAVIRATGYDLPVSRLITMTGLATLVLAPFGGYALNFSAITAAICMGPEAHPDHTKRYTAAVSCGLLYVVIGIFGAVVTGLLTAFPKELVVAIAGLALLGTIGNGLAAALQGESHREAALITFLVTLSGVVVAGVGSAFWGVAAGSLALFVQQYRRSQAESV</sequence>
<reference evidence="3" key="1">
    <citation type="submission" date="2016-10" db="EMBL/GenBank/DDBJ databases">
        <authorList>
            <person name="Varghese N."/>
            <person name="Submissions S."/>
        </authorList>
    </citation>
    <scope>NUCLEOTIDE SEQUENCE [LARGE SCALE GENOMIC DNA]</scope>
    <source>
        <strain evidence="3">DSM 25157</strain>
    </source>
</reference>